<evidence type="ECO:0000256" key="7">
    <source>
        <dbReference type="ARBA" id="ARBA00022958"/>
    </source>
</evidence>
<feature type="region of interest" description="Disordered" evidence="13">
    <location>
        <begin position="187"/>
        <end position="210"/>
    </location>
</feature>
<dbReference type="Proteomes" id="UP000887572">
    <property type="component" value="Unplaced"/>
</dbReference>
<evidence type="ECO:0000259" key="15">
    <source>
        <dbReference type="Pfam" id="PF07885"/>
    </source>
</evidence>
<keyword evidence="10 14" id="KW-0472">Membrane</keyword>
<dbReference type="GO" id="GO:0005886">
    <property type="term" value="C:plasma membrane"/>
    <property type="evidence" value="ECO:0007669"/>
    <property type="project" value="TreeGrafter"/>
</dbReference>
<keyword evidence="3 12" id="KW-0813">Transport</keyword>
<dbReference type="WBParaSite" id="Gr19_v10_g14582.t2">
    <property type="protein sequence ID" value="Gr19_v10_g14582.t2"/>
    <property type="gene ID" value="Gr19_v10_g14582"/>
</dbReference>
<dbReference type="SUPFAM" id="SSF81324">
    <property type="entry name" value="Voltage-gated potassium channels"/>
    <property type="match status" value="2"/>
</dbReference>
<keyword evidence="9 12" id="KW-0406">Ion transport</keyword>
<dbReference type="InterPro" id="IPR003280">
    <property type="entry name" value="2pore_dom_K_chnl"/>
</dbReference>
<evidence type="ECO:0000256" key="5">
    <source>
        <dbReference type="ARBA" id="ARBA00022692"/>
    </source>
</evidence>
<feature type="transmembrane region" description="Helical" evidence="14">
    <location>
        <begin position="614"/>
        <end position="635"/>
    </location>
</feature>
<feature type="transmembrane region" description="Helical" evidence="14">
    <location>
        <begin position="559"/>
        <end position="581"/>
    </location>
</feature>
<evidence type="ECO:0000256" key="2">
    <source>
        <dbReference type="ARBA" id="ARBA00006666"/>
    </source>
</evidence>
<organism evidence="16 17">
    <name type="scientific">Globodera rostochiensis</name>
    <name type="common">Golden nematode worm</name>
    <name type="synonym">Heterodera rostochiensis</name>
    <dbReference type="NCBI Taxonomy" id="31243"/>
    <lineage>
        <taxon>Eukaryota</taxon>
        <taxon>Metazoa</taxon>
        <taxon>Ecdysozoa</taxon>
        <taxon>Nematoda</taxon>
        <taxon>Chromadorea</taxon>
        <taxon>Rhabditida</taxon>
        <taxon>Tylenchina</taxon>
        <taxon>Tylenchomorpha</taxon>
        <taxon>Tylenchoidea</taxon>
        <taxon>Heteroderidae</taxon>
        <taxon>Heteroderinae</taxon>
        <taxon>Globodera</taxon>
    </lineage>
</organism>
<evidence type="ECO:0000256" key="3">
    <source>
        <dbReference type="ARBA" id="ARBA00022448"/>
    </source>
</evidence>
<evidence type="ECO:0000256" key="14">
    <source>
        <dbReference type="SAM" id="Phobius"/>
    </source>
</evidence>
<evidence type="ECO:0000256" key="8">
    <source>
        <dbReference type="ARBA" id="ARBA00022989"/>
    </source>
</evidence>
<keyword evidence="5 12" id="KW-0812">Transmembrane</keyword>
<dbReference type="PANTHER" id="PTHR11003">
    <property type="entry name" value="POTASSIUM CHANNEL, SUBFAMILY K"/>
    <property type="match status" value="1"/>
</dbReference>
<dbReference type="PANTHER" id="PTHR11003:SF310">
    <property type="entry name" value="UNCOORDINATED PROTEIN 58"/>
    <property type="match status" value="1"/>
</dbReference>
<evidence type="ECO:0000256" key="12">
    <source>
        <dbReference type="RuleBase" id="RU003857"/>
    </source>
</evidence>
<feature type="domain" description="Potassium channel" evidence="15">
    <location>
        <begin position="569"/>
        <end position="636"/>
    </location>
</feature>
<sequence length="755" mass="85855">MFFHSPLPRTPVLRRSTLSGHVEIGTALRQQLAEVFTPPSNNVYQVAVVQRESSTDDGGGAPSEAETVPLLEQQQQLLLMTDQDQLNNNIQPTAQQQHHQHQQQQQQPHFVAPSILVSSSSMEKSASAQDLAGTAAILRRHRSGSKVFPQQHTGSSVRAIVLRRPTITIQEDGRILIARRHCHLPKMDQPFMGGRRKLSAPSGATARKLSSNRKISRTDRVVREIFHTKVKDPPPSSPVEKLQQQQQQQLGGLPMLKHSSIPFNVSLHPFWPFMHLGDNITARWDGLPMPKQPTLLDGDDVGTLLTSQLNEEDEAKTGMNCPQKVLKFIKIMVPHVVLVAVLIGYLCIGAVILQALETRTELMVRSRKLVRLGQLIENFTESSWHLLVQQFAADGKMRREQWDGIFRDYMISVAAEVDDRRPIRQEMLAPEQLANIHNKWTFPTALLYVLTVLTTCGYSEVSVNTDLGKIFSVIFALVGIPLMFITAADIGKFLSDPILWLKKNWRRIIKKIKRMLIEFFCIHKIGTKYRRKSIQSMTASMGALDMLETMDQIEEPTNLWFPIGAYVLCICVYCSMGSFMFMNWEDKWSFIHSFHFGFNLIVTVGLGDVVVTDYIFLSLIVAFVIVGLAVVTMCVDLASTHLKAYFTSLHYFGRAKRFLGMSEELREIVTLLGVLRRKKHGKITWDDVCNFLENELYNRPFEPHDLLMKLRFIDENTLSSALSTVRHNSFQSDFLRDADYLRRLRALRPDQPAYL</sequence>
<feature type="transmembrane region" description="Helical" evidence="14">
    <location>
        <begin position="588"/>
        <end position="608"/>
    </location>
</feature>
<evidence type="ECO:0000256" key="10">
    <source>
        <dbReference type="ARBA" id="ARBA00023136"/>
    </source>
</evidence>
<dbReference type="Gene3D" id="1.10.287.70">
    <property type="match status" value="1"/>
</dbReference>
<keyword evidence="11 12" id="KW-0407">Ion channel</keyword>
<reference evidence="17" key="1">
    <citation type="submission" date="2022-11" db="UniProtKB">
        <authorList>
            <consortium name="WormBaseParasite"/>
        </authorList>
    </citation>
    <scope>IDENTIFICATION</scope>
</reference>
<dbReference type="GO" id="GO:0022841">
    <property type="term" value="F:potassium ion leak channel activity"/>
    <property type="evidence" value="ECO:0007669"/>
    <property type="project" value="TreeGrafter"/>
</dbReference>
<protein>
    <submittedName>
        <fullName evidence="17">Potassium channel domain-containing protein</fullName>
    </submittedName>
</protein>
<evidence type="ECO:0000256" key="9">
    <source>
        <dbReference type="ARBA" id="ARBA00023065"/>
    </source>
</evidence>
<evidence type="ECO:0000256" key="4">
    <source>
        <dbReference type="ARBA" id="ARBA00022538"/>
    </source>
</evidence>
<keyword evidence="7" id="KW-0630">Potassium</keyword>
<dbReference type="InterPro" id="IPR013099">
    <property type="entry name" value="K_chnl_dom"/>
</dbReference>
<dbReference type="PRINTS" id="PR01095">
    <property type="entry name" value="TASKCHANNEL"/>
</dbReference>
<evidence type="ECO:0000313" key="17">
    <source>
        <dbReference type="WBParaSite" id="Gr19_v10_g14582.t2"/>
    </source>
</evidence>
<dbReference type="GO" id="GO:0015271">
    <property type="term" value="F:outward rectifier potassium channel activity"/>
    <property type="evidence" value="ECO:0007669"/>
    <property type="project" value="TreeGrafter"/>
</dbReference>
<dbReference type="PRINTS" id="PR01333">
    <property type="entry name" value="2POREKCHANEL"/>
</dbReference>
<evidence type="ECO:0000256" key="11">
    <source>
        <dbReference type="ARBA" id="ARBA00023303"/>
    </source>
</evidence>
<evidence type="ECO:0000256" key="6">
    <source>
        <dbReference type="ARBA" id="ARBA00022826"/>
    </source>
</evidence>
<dbReference type="GO" id="GO:0030322">
    <property type="term" value="P:stabilization of membrane potential"/>
    <property type="evidence" value="ECO:0007669"/>
    <property type="project" value="TreeGrafter"/>
</dbReference>
<keyword evidence="4" id="KW-0633">Potassium transport</keyword>
<accession>A0A914H819</accession>
<comment type="subcellular location">
    <subcellularLocation>
        <location evidence="1">Membrane</location>
        <topology evidence="1">Multi-pass membrane protein</topology>
    </subcellularLocation>
</comment>
<keyword evidence="6" id="KW-0631">Potassium channel</keyword>
<name>A0A914H819_GLORO</name>
<dbReference type="Pfam" id="PF07885">
    <property type="entry name" value="Ion_trans_2"/>
    <property type="match status" value="2"/>
</dbReference>
<dbReference type="InterPro" id="IPR003092">
    <property type="entry name" value="2pore_dom_K_chnl_TASK"/>
</dbReference>
<evidence type="ECO:0000256" key="13">
    <source>
        <dbReference type="SAM" id="MobiDB-lite"/>
    </source>
</evidence>
<feature type="domain" description="Potassium channel" evidence="15">
    <location>
        <begin position="438"/>
        <end position="495"/>
    </location>
</feature>
<dbReference type="AlphaFoldDB" id="A0A914H819"/>
<feature type="transmembrane region" description="Helical" evidence="14">
    <location>
        <begin position="470"/>
        <end position="491"/>
    </location>
</feature>
<evidence type="ECO:0000313" key="16">
    <source>
        <dbReference type="Proteomes" id="UP000887572"/>
    </source>
</evidence>
<keyword evidence="8 14" id="KW-1133">Transmembrane helix</keyword>
<feature type="transmembrane region" description="Helical" evidence="14">
    <location>
        <begin position="336"/>
        <end position="356"/>
    </location>
</feature>
<proteinExistence type="inferred from homology"/>
<keyword evidence="16" id="KW-1185">Reference proteome</keyword>
<comment type="similarity">
    <text evidence="2 12">Belongs to the two pore domain potassium channel (TC 1.A.1.8) family.</text>
</comment>
<evidence type="ECO:0000256" key="1">
    <source>
        <dbReference type="ARBA" id="ARBA00004141"/>
    </source>
</evidence>